<dbReference type="GO" id="GO:1902369">
    <property type="term" value="P:negative regulation of RNA catabolic process"/>
    <property type="evidence" value="ECO:0007669"/>
    <property type="project" value="TreeGrafter"/>
</dbReference>
<dbReference type="STRING" id="6689.A0A3R7QD60"/>
<proteinExistence type="inferred from homology"/>
<evidence type="ECO:0000256" key="1">
    <source>
        <dbReference type="ARBA" id="ARBA00004123"/>
    </source>
</evidence>
<organism evidence="4 5">
    <name type="scientific">Penaeus vannamei</name>
    <name type="common">Whiteleg shrimp</name>
    <name type="synonym">Litopenaeus vannamei</name>
    <dbReference type="NCBI Taxonomy" id="6689"/>
    <lineage>
        <taxon>Eukaryota</taxon>
        <taxon>Metazoa</taxon>
        <taxon>Ecdysozoa</taxon>
        <taxon>Arthropoda</taxon>
        <taxon>Crustacea</taxon>
        <taxon>Multicrustacea</taxon>
        <taxon>Malacostraca</taxon>
        <taxon>Eumalacostraca</taxon>
        <taxon>Eucarida</taxon>
        <taxon>Decapoda</taxon>
        <taxon>Dendrobranchiata</taxon>
        <taxon>Penaeoidea</taxon>
        <taxon>Penaeidae</taxon>
        <taxon>Penaeus</taxon>
    </lineage>
</organism>
<dbReference type="PANTHER" id="PTHR13471:SF0">
    <property type="entry name" value="NUCLEAR EXOSOME REGULATOR NRDE2"/>
    <property type="match status" value="1"/>
</dbReference>
<comment type="caution">
    <text evidence="4">The sequence shown here is derived from an EMBL/GenBank/DDBJ whole genome shotgun (WGS) entry which is preliminary data.</text>
</comment>
<dbReference type="InterPro" id="IPR013633">
    <property type="entry name" value="NRDE-2"/>
</dbReference>
<gene>
    <name evidence="4" type="ORF">C7M84_006499</name>
</gene>
<sequence>MTLEARLAFFEPFWDSRAPRFGEDGSCGWAQVVEKKQQVEFPEVILGGTQDEEDELLAGGGSTSRLWLMLETSRERRHWLPWEGDPEECEDPERMVSFEDLEPHIFGLEDPKDHFYMILQFFKFIGVPNINQFVPSAQERDLAKSKIQNSEVNDIFQPLTLESLLDIHLFGTCLQFEKNVKAGEFFKFSAIGPSLGTMLCQDYYRFVCQAVLQVSNMFPQPQRTSLILLYIRILGLRYSALKRNIKEKEKLRQFGKDIKKQVKKLVKSEEFRSSLVIYEEYAKLEEVMEHFDDAENVYVIALTAGTATGSALDISNPNFSTIVSLFTAYMKLQMDREIKTSSNRFINNIIYSLCSLVNDGKFIAGNGVSAPGGSILKAKRKLFEIQESYTNTSFEACKIGEKSDMERLLASKVIFFLSVIQLLTVGFKPACLIFETVIDKINGIFKEPVEVKLEEITLPDEQKSIKMASCNQNSNKEKNRKKMLETLYEDYLWLINVSSKLDSIIRDGKMAPAILRPLLADAVKSAPENPNFLVLLAQNQNWRDLLGGINSHPKKIPSILTLVSRLLPHLHKTLADIANTEEG</sequence>
<dbReference type="EMBL" id="QCYY01001826">
    <property type="protein sequence ID" value="ROT74966.1"/>
    <property type="molecule type" value="Genomic_DNA"/>
</dbReference>
<protein>
    <submittedName>
        <fullName evidence="4">Protein NRDE2</fullName>
    </submittedName>
</protein>
<reference evidence="4 5" key="1">
    <citation type="submission" date="2018-04" db="EMBL/GenBank/DDBJ databases">
        <authorList>
            <person name="Zhang X."/>
            <person name="Yuan J."/>
            <person name="Li F."/>
            <person name="Xiang J."/>
        </authorList>
    </citation>
    <scope>NUCLEOTIDE SEQUENCE [LARGE SCALE GENOMIC DNA]</scope>
    <source>
        <tissue evidence="4">Muscle</tissue>
    </source>
</reference>
<keyword evidence="3" id="KW-0539">Nucleus</keyword>
<dbReference type="GO" id="GO:0031048">
    <property type="term" value="P:regulatory ncRNA-mediated heterochromatin formation"/>
    <property type="evidence" value="ECO:0007669"/>
    <property type="project" value="TreeGrafter"/>
</dbReference>
<dbReference type="PANTHER" id="PTHR13471">
    <property type="entry name" value="TETRATRICOPEPTIDE-LIKE HELICAL"/>
    <property type="match status" value="1"/>
</dbReference>
<evidence type="ECO:0000313" key="4">
    <source>
        <dbReference type="EMBL" id="ROT74966.1"/>
    </source>
</evidence>
<comment type="subcellular location">
    <subcellularLocation>
        <location evidence="1">Nucleus</location>
    </subcellularLocation>
</comment>
<dbReference type="Pfam" id="PF08424">
    <property type="entry name" value="NRDE-2"/>
    <property type="match status" value="1"/>
</dbReference>
<dbReference type="Proteomes" id="UP000283509">
    <property type="component" value="Unassembled WGS sequence"/>
</dbReference>
<keyword evidence="5" id="KW-1185">Reference proteome</keyword>
<reference evidence="4 5" key="2">
    <citation type="submission" date="2019-01" db="EMBL/GenBank/DDBJ databases">
        <title>The decoding of complex shrimp genome reveals the adaptation for benthos swimmer, frequently molting mechanism and breeding impact on genome.</title>
        <authorList>
            <person name="Sun Y."/>
            <person name="Gao Y."/>
            <person name="Yu Y."/>
        </authorList>
    </citation>
    <scope>NUCLEOTIDE SEQUENCE [LARGE SCALE GENOMIC DNA]</scope>
    <source>
        <tissue evidence="4">Muscle</tissue>
    </source>
</reference>
<dbReference type="GO" id="GO:0071013">
    <property type="term" value="C:catalytic step 2 spliceosome"/>
    <property type="evidence" value="ECO:0007669"/>
    <property type="project" value="TreeGrafter"/>
</dbReference>
<dbReference type="OrthoDB" id="297219at2759"/>
<dbReference type="AlphaFoldDB" id="A0A3R7QD60"/>
<comment type="similarity">
    <text evidence="2">Belongs to the NRDE2 family.</text>
</comment>
<accession>A0A3R7QD60</accession>
<evidence type="ECO:0000313" key="5">
    <source>
        <dbReference type="Proteomes" id="UP000283509"/>
    </source>
</evidence>
<evidence type="ECO:0000256" key="2">
    <source>
        <dbReference type="ARBA" id="ARBA00009265"/>
    </source>
</evidence>
<name>A0A3R7QD60_PENVA</name>
<evidence type="ECO:0000256" key="3">
    <source>
        <dbReference type="ARBA" id="ARBA00023242"/>
    </source>
</evidence>